<keyword evidence="2" id="KW-1185">Reference proteome</keyword>
<organism evidence="1 2">
    <name type="scientific">Portunus trituberculatus</name>
    <name type="common">Swimming crab</name>
    <name type="synonym">Neptunus trituberculatus</name>
    <dbReference type="NCBI Taxonomy" id="210409"/>
    <lineage>
        <taxon>Eukaryota</taxon>
        <taxon>Metazoa</taxon>
        <taxon>Ecdysozoa</taxon>
        <taxon>Arthropoda</taxon>
        <taxon>Crustacea</taxon>
        <taxon>Multicrustacea</taxon>
        <taxon>Malacostraca</taxon>
        <taxon>Eumalacostraca</taxon>
        <taxon>Eucarida</taxon>
        <taxon>Decapoda</taxon>
        <taxon>Pleocyemata</taxon>
        <taxon>Brachyura</taxon>
        <taxon>Eubrachyura</taxon>
        <taxon>Portunoidea</taxon>
        <taxon>Portunidae</taxon>
        <taxon>Portuninae</taxon>
        <taxon>Portunus</taxon>
    </lineage>
</organism>
<dbReference type="AlphaFoldDB" id="A0A5B7H4Y4"/>
<proteinExistence type="predicted"/>
<dbReference type="EMBL" id="VSRR010026562">
    <property type="protein sequence ID" value="MPC67661.1"/>
    <property type="molecule type" value="Genomic_DNA"/>
</dbReference>
<evidence type="ECO:0000313" key="1">
    <source>
        <dbReference type="EMBL" id="MPC67661.1"/>
    </source>
</evidence>
<reference evidence="1 2" key="1">
    <citation type="submission" date="2019-05" db="EMBL/GenBank/DDBJ databases">
        <title>Another draft genome of Portunus trituberculatus and its Hox gene families provides insights of decapod evolution.</title>
        <authorList>
            <person name="Jeong J.-H."/>
            <person name="Song I."/>
            <person name="Kim S."/>
            <person name="Choi T."/>
            <person name="Kim D."/>
            <person name="Ryu S."/>
            <person name="Kim W."/>
        </authorList>
    </citation>
    <scope>NUCLEOTIDE SEQUENCE [LARGE SCALE GENOMIC DNA]</scope>
    <source>
        <tissue evidence="1">Muscle</tissue>
    </source>
</reference>
<name>A0A5B7H4Y4_PORTR</name>
<evidence type="ECO:0000313" key="2">
    <source>
        <dbReference type="Proteomes" id="UP000324222"/>
    </source>
</evidence>
<accession>A0A5B7H4Y4</accession>
<gene>
    <name evidence="1" type="ORF">E2C01_061840</name>
</gene>
<comment type="caution">
    <text evidence="1">The sequence shown here is derived from an EMBL/GenBank/DDBJ whole genome shotgun (WGS) entry which is preliminary data.</text>
</comment>
<protein>
    <submittedName>
        <fullName evidence="1">Uncharacterized protein</fullName>
    </submittedName>
</protein>
<sequence length="71" mass="8581">MDEHLIWAIVWLADWWRQRSSPRRVHPLFTTFVFLTVPGCGLELSLRVKAAETQCDVEERHEDRKRHVRIR</sequence>
<dbReference type="Proteomes" id="UP000324222">
    <property type="component" value="Unassembled WGS sequence"/>
</dbReference>